<dbReference type="Pfam" id="PF19555">
    <property type="entry name" value="DUF6078"/>
    <property type="match status" value="1"/>
</dbReference>
<evidence type="ECO:0000313" key="2">
    <source>
        <dbReference type="Proteomes" id="UP000533637"/>
    </source>
</evidence>
<gene>
    <name evidence="1" type="ORF">GGQ57_005153</name>
</gene>
<dbReference type="Proteomes" id="UP000533637">
    <property type="component" value="Unassembled WGS sequence"/>
</dbReference>
<proteinExistence type="predicted"/>
<sequence>MEEKHLFPEIPFNYALCLKRECPKASTCLRQLAEQDISDSVERWMIISPKYQVTLEGECPHYRPDVKVIYAKGFTRLLDNLPYAQMKSVISRLRNLFSERTYYRVRKGERLLSPAEQKEIQHILVRCGIDEPPKFDAYVEDYAW</sequence>
<name>A0ABR6KUL0_9BACT</name>
<dbReference type="RefSeq" id="WP_075557737.1">
    <property type="nucleotide sequence ID" value="NZ_BMPB01000023.1"/>
</dbReference>
<organism evidence="1 2">
    <name type="scientific">Parabacteroides faecis</name>
    <dbReference type="NCBI Taxonomy" id="1217282"/>
    <lineage>
        <taxon>Bacteria</taxon>
        <taxon>Pseudomonadati</taxon>
        <taxon>Bacteroidota</taxon>
        <taxon>Bacteroidia</taxon>
        <taxon>Bacteroidales</taxon>
        <taxon>Tannerellaceae</taxon>
        <taxon>Parabacteroides</taxon>
    </lineage>
</organism>
<dbReference type="InterPro" id="IPR045724">
    <property type="entry name" value="DUF6078"/>
</dbReference>
<keyword evidence="2" id="KW-1185">Reference proteome</keyword>
<accession>A0ABR6KUL0</accession>
<dbReference type="EMBL" id="JACHOC010000015">
    <property type="protein sequence ID" value="MBB4625201.1"/>
    <property type="molecule type" value="Genomic_DNA"/>
</dbReference>
<evidence type="ECO:0000313" key="1">
    <source>
        <dbReference type="EMBL" id="MBB4625201.1"/>
    </source>
</evidence>
<comment type="caution">
    <text evidence="1">The sequence shown here is derived from an EMBL/GenBank/DDBJ whole genome shotgun (WGS) entry which is preliminary data.</text>
</comment>
<reference evidence="1 2" key="1">
    <citation type="submission" date="2020-08" db="EMBL/GenBank/DDBJ databases">
        <title>Genomic Encyclopedia of Type Strains, Phase IV (KMG-IV): sequencing the most valuable type-strain genomes for metagenomic binning, comparative biology and taxonomic classification.</title>
        <authorList>
            <person name="Goeker M."/>
        </authorList>
    </citation>
    <scope>NUCLEOTIDE SEQUENCE [LARGE SCALE GENOMIC DNA]</scope>
    <source>
        <strain evidence="1 2">DSM 102983</strain>
    </source>
</reference>
<protein>
    <submittedName>
        <fullName evidence="1">Uncharacterized protein</fullName>
    </submittedName>
</protein>